<keyword evidence="2" id="KW-1185">Reference proteome</keyword>
<sequence>MILSLFIAPTCLAMGGAALLHELSVVSHAINDFSQDERREQARIAHGAQVTLDERLRPPYLKRYDLGSSQYTDSHGHFSPTGADWRRWGLRTKAAAMVMWLGHHPPGAWWTLLQIKCVDRFPEVHAGSEPIVEVADARLGQPLTRALLSWEARSDMRIGR</sequence>
<organism evidence="1 2">
    <name type="scientific">Paraburkholderia franconis</name>
    <dbReference type="NCBI Taxonomy" id="2654983"/>
    <lineage>
        <taxon>Bacteria</taxon>
        <taxon>Pseudomonadati</taxon>
        <taxon>Pseudomonadota</taxon>
        <taxon>Betaproteobacteria</taxon>
        <taxon>Burkholderiales</taxon>
        <taxon>Burkholderiaceae</taxon>
        <taxon>Paraburkholderia</taxon>
    </lineage>
</organism>
<evidence type="ECO:0000313" key="1">
    <source>
        <dbReference type="EMBL" id="MPW23975.1"/>
    </source>
</evidence>
<gene>
    <name evidence="1" type="ORF">GCT13_46745</name>
</gene>
<dbReference type="EMBL" id="WHNP01000164">
    <property type="protein sequence ID" value="MPW23975.1"/>
    <property type="molecule type" value="Genomic_DNA"/>
</dbReference>
<comment type="caution">
    <text evidence="1">The sequence shown here is derived from an EMBL/GenBank/DDBJ whole genome shotgun (WGS) entry which is preliminary data.</text>
</comment>
<dbReference type="RefSeq" id="WP_152768346.1">
    <property type="nucleotide sequence ID" value="NZ_WHNP01000164.1"/>
</dbReference>
<evidence type="ECO:0000313" key="2">
    <source>
        <dbReference type="Proteomes" id="UP000484381"/>
    </source>
</evidence>
<dbReference type="Proteomes" id="UP000484381">
    <property type="component" value="Unassembled WGS sequence"/>
</dbReference>
<reference evidence="1 2" key="1">
    <citation type="submission" date="2019-10" db="EMBL/GenBank/DDBJ databases">
        <title>Paraburkholderia sp. isolated from nodules of Mimosa pudica from Brazilian Atlantic Forest soils.</title>
        <authorList>
            <person name="Paulitsch F."/>
            <person name="Hungria M."/>
            <person name="Dall'Agnol R."/>
        </authorList>
    </citation>
    <scope>NUCLEOTIDE SEQUENCE [LARGE SCALE GENOMIC DNA]</scope>
    <source>
        <strain evidence="1 2">CNPSo 3157</strain>
    </source>
</reference>
<accession>A0A7X1NL76</accession>
<proteinExistence type="predicted"/>
<dbReference type="AlphaFoldDB" id="A0A7X1NL76"/>
<name>A0A7X1NL76_9BURK</name>
<protein>
    <submittedName>
        <fullName evidence="1">Uncharacterized protein</fullName>
    </submittedName>
</protein>